<protein>
    <recommendedName>
        <fullName evidence="1">2EXR domain-containing protein</fullName>
    </recommendedName>
</protein>
<feature type="domain" description="2EXR" evidence="1">
    <location>
        <begin position="23"/>
        <end position="131"/>
    </location>
</feature>
<evidence type="ECO:0000313" key="3">
    <source>
        <dbReference type="Proteomes" id="UP000246702"/>
    </source>
</evidence>
<dbReference type="OrthoDB" id="3469466at2759"/>
<sequence>MSHQPQLQIYNLLRQPHAKQTTFHPFPLLPTELRLKIWQHAMQRPRLIRIHIYPAGYPDPKPPDHATEKYRVIINGLSALSKLLHINRESREAALGFYRVHIPCEFRLDTDCRFDSTTPGTFHFNPEYDILGIHASDPVRETLVEFLHQLKHTHDPRGIGLLNLAMDGNDLNANDLYALDPADASISAERRRSFTETLTQLRQVLFVVIERVGRQVVGLHSGLLTSETFFNRSLPILSSSTTSFDRLPRDPREIADDLKHVFVGTFDPRGMFDHWGRLLRRWNVASSIVEYRVLLAFIPRGDSDRVRDRGSAERWLLKEDCEWKGEPDPFEDPDKPISAFVQRLRQKNIKWPVGANHPKYKYEDMERAVKPAFGFWLFPLEPLGAVSTAAGGSGLIQPPGYRSEAKRLLDLSAHWPELALFGL</sequence>
<proteinExistence type="predicted"/>
<keyword evidence="3" id="KW-1185">Reference proteome</keyword>
<organism evidence="2 3">
    <name type="scientific">Aspergillus sclerotioniger CBS 115572</name>
    <dbReference type="NCBI Taxonomy" id="1450535"/>
    <lineage>
        <taxon>Eukaryota</taxon>
        <taxon>Fungi</taxon>
        <taxon>Dikarya</taxon>
        <taxon>Ascomycota</taxon>
        <taxon>Pezizomycotina</taxon>
        <taxon>Eurotiomycetes</taxon>
        <taxon>Eurotiomycetidae</taxon>
        <taxon>Eurotiales</taxon>
        <taxon>Aspergillaceae</taxon>
        <taxon>Aspergillus</taxon>
        <taxon>Aspergillus subgen. Circumdati</taxon>
    </lineage>
</organism>
<dbReference type="Proteomes" id="UP000246702">
    <property type="component" value="Unassembled WGS sequence"/>
</dbReference>
<dbReference type="RefSeq" id="XP_025465780.1">
    <property type="nucleotide sequence ID" value="XM_025615148.1"/>
</dbReference>
<dbReference type="EMBL" id="MSFK01000020">
    <property type="protein sequence ID" value="PWY81712.1"/>
    <property type="molecule type" value="Genomic_DNA"/>
</dbReference>
<dbReference type="Pfam" id="PF20150">
    <property type="entry name" value="2EXR"/>
    <property type="match status" value="1"/>
</dbReference>
<dbReference type="PANTHER" id="PTHR35910">
    <property type="entry name" value="2EXR DOMAIN-CONTAINING PROTEIN"/>
    <property type="match status" value="1"/>
</dbReference>
<evidence type="ECO:0000259" key="1">
    <source>
        <dbReference type="Pfam" id="PF20150"/>
    </source>
</evidence>
<gene>
    <name evidence="2" type="ORF">BO94DRAFT_576643</name>
</gene>
<comment type="caution">
    <text evidence="2">The sequence shown here is derived from an EMBL/GenBank/DDBJ whole genome shotgun (WGS) entry which is preliminary data.</text>
</comment>
<reference evidence="2 3" key="1">
    <citation type="submission" date="2016-12" db="EMBL/GenBank/DDBJ databases">
        <title>The genomes of Aspergillus section Nigri reveals drivers in fungal speciation.</title>
        <authorList>
            <consortium name="DOE Joint Genome Institute"/>
            <person name="Vesth T.C."/>
            <person name="Nybo J."/>
            <person name="Theobald S."/>
            <person name="Brandl J."/>
            <person name="Frisvad J.C."/>
            <person name="Nielsen K.F."/>
            <person name="Lyhne E.K."/>
            <person name="Kogle M.E."/>
            <person name="Kuo A."/>
            <person name="Riley R."/>
            <person name="Clum A."/>
            <person name="Nolan M."/>
            <person name="Lipzen A."/>
            <person name="Salamov A."/>
            <person name="Henrissat B."/>
            <person name="Wiebenga A."/>
            <person name="De Vries R.P."/>
            <person name="Grigoriev I.V."/>
            <person name="Mortensen U.H."/>
            <person name="Andersen M.R."/>
            <person name="Baker S.E."/>
        </authorList>
    </citation>
    <scope>NUCLEOTIDE SEQUENCE [LARGE SCALE GENOMIC DNA]</scope>
    <source>
        <strain evidence="2 3">CBS 115572</strain>
    </source>
</reference>
<accession>A0A317W8Z3</accession>
<dbReference type="InterPro" id="IPR045518">
    <property type="entry name" value="2EXR"/>
</dbReference>
<dbReference type="GeneID" id="37117291"/>
<evidence type="ECO:0000313" key="2">
    <source>
        <dbReference type="EMBL" id="PWY81712.1"/>
    </source>
</evidence>
<name>A0A317W8Z3_9EURO</name>
<dbReference type="PANTHER" id="PTHR35910:SF1">
    <property type="entry name" value="2EXR DOMAIN-CONTAINING PROTEIN"/>
    <property type="match status" value="1"/>
</dbReference>
<dbReference type="AlphaFoldDB" id="A0A317W8Z3"/>
<dbReference type="STRING" id="1450535.A0A317W8Z3"/>